<reference evidence="6" key="1">
    <citation type="submission" date="2023-07" db="EMBL/GenBank/DDBJ databases">
        <title>draft genome sequence of fig (Ficus carica).</title>
        <authorList>
            <person name="Takahashi T."/>
            <person name="Nishimura K."/>
        </authorList>
    </citation>
    <scope>NUCLEOTIDE SEQUENCE</scope>
</reference>
<dbReference type="EMBL" id="BTGU01009718">
    <property type="protein sequence ID" value="GMN27521.1"/>
    <property type="molecule type" value="Genomic_DNA"/>
</dbReference>
<dbReference type="PANTHER" id="PTHR31973:SF195">
    <property type="entry name" value="MUDR FAMILY TRANSPOSASE"/>
    <property type="match status" value="1"/>
</dbReference>
<dbReference type="SMART" id="SM00575">
    <property type="entry name" value="ZnF_PMZ"/>
    <property type="match status" value="1"/>
</dbReference>
<dbReference type="InterPro" id="IPR007527">
    <property type="entry name" value="Znf_SWIM"/>
</dbReference>
<dbReference type="EMBL" id="BTGU01009717">
    <property type="protein sequence ID" value="GMN27513.1"/>
    <property type="molecule type" value="Genomic_DNA"/>
</dbReference>
<evidence type="ECO:0000256" key="4">
    <source>
        <dbReference type="SAM" id="MobiDB-lite"/>
    </source>
</evidence>
<feature type="region of interest" description="Disordered" evidence="4">
    <location>
        <begin position="54"/>
        <end position="73"/>
    </location>
</feature>
<sequence length="478" mass="53525">MRYAIEPGMPPVRIQCDVDVKFYIQLKKKDVHVLSKFSISIDVLDESAAEAMPPEVGESNHIDVQPSKEGGQSDEAMQPINDSNLIILPPRPPHIRSPTVGLDLHTEDGIEKQHQLLNNDSCTDHDDCNAGELNVADAARHSNEKSIAASIGAHSIVNTTRTQSVNVSSSDSLPGSVVVVDFTPVTMRRNCIFDNKKLLQYHFHHDATSKHYQFKVKRSNSTLLHVICIDNEGCPWQLRATRMRAWRGKEVALTSLRADDAESYKAASKRGWPYCRSVIVVDGSALKARFGGMLLAACGHDANGSIFSSCIWYKDFKGPLKTYFDGASRLYPLSRSYKVIASILQRTEVCNHDNQHCRVIEQCGSESQVIASWILGGMVEGTTTKMSWPANQFEYAVTNNAAQIWIVDMSERTYTCRRFQFNQIPCPHVMAVCNHRRINPYNYCSNDYTKDYLYACYAHVVHPIGSTEGCDVSKEVRS</sequence>
<evidence type="ECO:0000256" key="1">
    <source>
        <dbReference type="ARBA" id="ARBA00022723"/>
    </source>
</evidence>
<evidence type="ECO:0000259" key="5">
    <source>
        <dbReference type="SMART" id="SM00575"/>
    </source>
</evidence>
<keyword evidence="2" id="KW-0863">Zinc-finger</keyword>
<evidence type="ECO:0000313" key="7">
    <source>
        <dbReference type="EMBL" id="GMN27521.1"/>
    </source>
</evidence>
<dbReference type="AlphaFoldDB" id="A0AA87Z180"/>
<evidence type="ECO:0000313" key="6">
    <source>
        <dbReference type="EMBL" id="GMN27513.1"/>
    </source>
</evidence>
<proteinExistence type="predicted"/>
<dbReference type="PANTHER" id="PTHR31973">
    <property type="entry name" value="POLYPROTEIN, PUTATIVE-RELATED"/>
    <property type="match status" value="1"/>
</dbReference>
<gene>
    <name evidence="6" type="ORF">TIFTF001_051597</name>
    <name evidence="7" type="ORF">TIFTF001_051598</name>
</gene>
<evidence type="ECO:0000256" key="2">
    <source>
        <dbReference type="ARBA" id="ARBA00022771"/>
    </source>
</evidence>
<evidence type="ECO:0000256" key="3">
    <source>
        <dbReference type="ARBA" id="ARBA00022833"/>
    </source>
</evidence>
<evidence type="ECO:0000313" key="8">
    <source>
        <dbReference type="Proteomes" id="UP001187192"/>
    </source>
</evidence>
<keyword evidence="8" id="KW-1185">Reference proteome</keyword>
<dbReference type="InterPro" id="IPR006564">
    <property type="entry name" value="Znf_PMZ"/>
</dbReference>
<keyword evidence="1" id="KW-0479">Metal-binding</keyword>
<dbReference type="GO" id="GO:0008270">
    <property type="term" value="F:zinc ion binding"/>
    <property type="evidence" value="ECO:0007669"/>
    <property type="project" value="UniProtKB-KW"/>
</dbReference>
<keyword evidence="3" id="KW-0862">Zinc</keyword>
<dbReference type="Proteomes" id="UP001187192">
    <property type="component" value="Unassembled WGS sequence"/>
</dbReference>
<dbReference type="Pfam" id="PF04434">
    <property type="entry name" value="SWIM"/>
    <property type="match status" value="1"/>
</dbReference>
<accession>A0AA87Z180</accession>
<organism evidence="6 8">
    <name type="scientific">Ficus carica</name>
    <name type="common">Common fig</name>
    <dbReference type="NCBI Taxonomy" id="3494"/>
    <lineage>
        <taxon>Eukaryota</taxon>
        <taxon>Viridiplantae</taxon>
        <taxon>Streptophyta</taxon>
        <taxon>Embryophyta</taxon>
        <taxon>Tracheophyta</taxon>
        <taxon>Spermatophyta</taxon>
        <taxon>Magnoliopsida</taxon>
        <taxon>eudicotyledons</taxon>
        <taxon>Gunneridae</taxon>
        <taxon>Pentapetalae</taxon>
        <taxon>rosids</taxon>
        <taxon>fabids</taxon>
        <taxon>Rosales</taxon>
        <taxon>Moraceae</taxon>
        <taxon>Ficeae</taxon>
        <taxon>Ficus</taxon>
    </lineage>
</organism>
<name>A0AA87Z180_FICCA</name>
<protein>
    <recommendedName>
        <fullName evidence="5">Zinc finger PMZ-type domain-containing protein</fullName>
    </recommendedName>
</protein>
<comment type="caution">
    <text evidence="6">The sequence shown here is derived from an EMBL/GenBank/DDBJ whole genome shotgun (WGS) entry which is preliminary data.</text>
</comment>
<feature type="domain" description="Zinc finger PMZ-type" evidence="5">
    <location>
        <begin position="412"/>
        <end position="439"/>
    </location>
</feature>